<dbReference type="RefSeq" id="WP_083645226.1">
    <property type="nucleotide sequence ID" value="NZ_AMRU01000005.1"/>
</dbReference>
<evidence type="ECO:0000313" key="2">
    <source>
        <dbReference type="Proteomes" id="UP000186230"/>
    </source>
</evidence>
<dbReference type="Proteomes" id="UP000186230">
    <property type="component" value="Chromosome"/>
</dbReference>
<dbReference type="AlphaFoldDB" id="A0A1L7I7K6"/>
<reference evidence="1 2" key="1">
    <citation type="submission" date="2016-07" db="EMBL/GenBank/DDBJ databases">
        <title>Multi-omics approach to identify versatile polysaccharide utilization systems of a marine flavobacterium Gramella flava.</title>
        <authorList>
            <person name="Tang K."/>
        </authorList>
    </citation>
    <scope>NUCLEOTIDE SEQUENCE [LARGE SCALE GENOMIC DNA]</scope>
    <source>
        <strain evidence="1 2">JLT2011</strain>
    </source>
</reference>
<accession>A0A1L7I7K6</accession>
<organism evidence="1 2">
    <name type="scientific">Christiangramia flava JLT2011</name>
    <dbReference type="NCBI Taxonomy" id="1229726"/>
    <lineage>
        <taxon>Bacteria</taxon>
        <taxon>Pseudomonadati</taxon>
        <taxon>Bacteroidota</taxon>
        <taxon>Flavobacteriia</taxon>
        <taxon>Flavobacteriales</taxon>
        <taxon>Flavobacteriaceae</taxon>
        <taxon>Christiangramia</taxon>
    </lineage>
</organism>
<keyword evidence="2" id="KW-1185">Reference proteome</keyword>
<dbReference type="EMBL" id="CP016359">
    <property type="protein sequence ID" value="APU69579.1"/>
    <property type="molecule type" value="Genomic_DNA"/>
</dbReference>
<protein>
    <submittedName>
        <fullName evidence="1">Uncharacterized protein</fullName>
    </submittedName>
</protein>
<sequence>MKSISKIIAIIGLILFSGIQANAQNAEIQEHNYVVLTKKVPQLKPILLTAEDLRKEDGDHFGQFEVIVCGKTVEELTDAETMAPFLQQAKELGVIINACGFSLKKFEVDASKLPEGIKVVKNGILYDFQLQKKGFMSLGL</sequence>
<dbReference type="Gene3D" id="3.40.1260.10">
    <property type="entry name" value="DsrEFH-like"/>
    <property type="match status" value="1"/>
</dbReference>
<dbReference type="InterPro" id="IPR027396">
    <property type="entry name" value="DsrEFH-like"/>
</dbReference>
<proteinExistence type="predicted"/>
<gene>
    <name evidence="1" type="ORF">GRFL_2855</name>
</gene>
<dbReference type="STRING" id="1229726.GRFL_2855"/>
<dbReference type="KEGG" id="gfl:GRFL_2855"/>
<dbReference type="SUPFAM" id="SSF75169">
    <property type="entry name" value="DsrEFH-like"/>
    <property type="match status" value="1"/>
</dbReference>
<evidence type="ECO:0000313" key="1">
    <source>
        <dbReference type="EMBL" id="APU69579.1"/>
    </source>
</evidence>
<name>A0A1L7I7K6_9FLAO</name>